<keyword evidence="2" id="KW-1185">Reference proteome</keyword>
<name>A0ABX8UE51_9ACTN</name>
<protein>
    <submittedName>
        <fullName evidence="1">Uncharacterized protein</fullName>
    </submittedName>
</protein>
<evidence type="ECO:0000313" key="2">
    <source>
        <dbReference type="Proteomes" id="UP000824681"/>
    </source>
</evidence>
<gene>
    <name evidence="1" type="ORF">Nocox_38305</name>
</gene>
<proteinExistence type="predicted"/>
<reference evidence="1 2" key="1">
    <citation type="journal article" date="2021" name="ACS Chem. Biol.">
        <title>Genomic-Led Discovery of a Novel Glycopeptide Antibiotic by Nonomuraea coxensis DSM 45129.</title>
        <authorList>
            <person name="Yushchuk O."/>
            <person name="Vior N.M."/>
            <person name="Andreo-Vidal A."/>
            <person name="Berini F."/>
            <person name="Ruckert C."/>
            <person name="Busche T."/>
            <person name="Binda E."/>
            <person name="Kalinowski J."/>
            <person name="Truman A.W."/>
            <person name="Marinelli F."/>
        </authorList>
    </citation>
    <scope>NUCLEOTIDE SEQUENCE [LARGE SCALE GENOMIC DNA]</scope>
    <source>
        <strain evidence="1 2">DSM 45129</strain>
    </source>
</reference>
<accession>A0ABX8UE51</accession>
<dbReference type="Proteomes" id="UP000824681">
    <property type="component" value="Chromosome"/>
</dbReference>
<sequence>MGVINLFVEPPIQLSAELSFGYLLGTLAAFITYVFDRTEKLMSQQERLLHQPARGVEVFHSSDEFLQKLIDITVGATSVSTLNLSPARGEHPELDRYFTEVHNYIKSKKATLKSFRSIASVDTPQKSLWLVQRSAELLSTGRVSFAVFDQQELRPLLHPLSIHITAKNDNLNVFIFPPVNLTGSMSSILISDAALARVMLGYFDLLWHDALKINEGKNVRRPGLDRLLHLYPDIESNFHYQSLRRGLTNE</sequence>
<dbReference type="EMBL" id="CP068985">
    <property type="protein sequence ID" value="QYC45211.1"/>
    <property type="molecule type" value="Genomic_DNA"/>
</dbReference>
<evidence type="ECO:0000313" key="1">
    <source>
        <dbReference type="EMBL" id="QYC45211.1"/>
    </source>
</evidence>
<organism evidence="1 2">
    <name type="scientific">Nonomuraea coxensis DSM 45129</name>
    <dbReference type="NCBI Taxonomy" id="1122611"/>
    <lineage>
        <taxon>Bacteria</taxon>
        <taxon>Bacillati</taxon>
        <taxon>Actinomycetota</taxon>
        <taxon>Actinomycetes</taxon>
        <taxon>Streptosporangiales</taxon>
        <taxon>Streptosporangiaceae</taxon>
        <taxon>Nonomuraea</taxon>
    </lineage>
</organism>